<comment type="caution">
    <text evidence="2">The sequence shown here is derived from an EMBL/GenBank/DDBJ whole genome shotgun (WGS) entry which is preliminary data.</text>
</comment>
<feature type="transmembrane region" description="Helical" evidence="1">
    <location>
        <begin position="106"/>
        <end position="124"/>
    </location>
</feature>
<protein>
    <submittedName>
        <fullName evidence="2">Uncharacterized protein</fullName>
    </submittedName>
</protein>
<gene>
    <name evidence="2" type="ORF">KDU71_15690</name>
</gene>
<keyword evidence="3" id="KW-1185">Reference proteome</keyword>
<proteinExistence type="predicted"/>
<keyword evidence="1" id="KW-1133">Transmembrane helix</keyword>
<feature type="transmembrane region" description="Helical" evidence="1">
    <location>
        <begin position="6"/>
        <end position="26"/>
    </location>
</feature>
<evidence type="ECO:0000256" key="1">
    <source>
        <dbReference type="SAM" id="Phobius"/>
    </source>
</evidence>
<keyword evidence="1" id="KW-0472">Membrane</keyword>
<evidence type="ECO:0000313" key="2">
    <source>
        <dbReference type="EMBL" id="MBR8537014.1"/>
    </source>
</evidence>
<dbReference type="EMBL" id="JAGTAR010000026">
    <property type="protein sequence ID" value="MBR8537014.1"/>
    <property type="molecule type" value="Genomic_DNA"/>
</dbReference>
<accession>A0A941IYZ5</accession>
<dbReference type="AlphaFoldDB" id="A0A941IYZ5"/>
<dbReference type="Proteomes" id="UP000679220">
    <property type="component" value="Unassembled WGS sequence"/>
</dbReference>
<reference evidence="2" key="2">
    <citation type="submission" date="2021-04" db="EMBL/GenBank/DDBJ databases">
        <authorList>
            <person name="Zhang T."/>
            <person name="Zhang Y."/>
            <person name="Lu D."/>
            <person name="Zuo D."/>
            <person name="Du Z."/>
        </authorList>
    </citation>
    <scope>NUCLEOTIDE SEQUENCE</scope>
    <source>
        <strain evidence="2">JR1</strain>
    </source>
</reference>
<name>A0A941IYZ5_9BACT</name>
<dbReference type="RefSeq" id="WP_212192041.1">
    <property type="nucleotide sequence ID" value="NZ_JAGTAR010000026.1"/>
</dbReference>
<organism evidence="2 3">
    <name type="scientific">Carboxylicivirga sediminis</name>
    <dbReference type="NCBI Taxonomy" id="2006564"/>
    <lineage>
        <taxon>Bacteria</taxon>
        <taxon>Pseudomonadati</taxon>
        <taxon>Bacteroidota</taxon>
        <taxon>Bacteroidia</taxon>
        <taxon>Marinilabiliales</taxon>
        <taxon>Marinilabiliaceae</taxon>
        <taxon>Carboxylicivirga</taxon>
    </lineage>
</organism>
<reference evidence="2" key="1">
    <citation type="journal article" date="2018" name="Int. J. Syst. Evol. Microbiol.">
        <title>Carboxylicivirga sediminis sp. nov., isolated from coastal sediment.</title>
        <authorList>
            <person name="Wang F.Q."/>
            <person name="Ren L.H."/>
            <person name="Zou R.J."/>
            <person name="Sun Y.Z."/>
            <person name="Liu X.J."/>
            <person name="Jiang F."/>
            <person name="Liu L.J."/>
        </authorList>
    </citation>
    <scope>NUCLEOTIDE SEQUENCE</scope>
    <source>
        <strain evidence="2">JR1</strain>
    </source>
</reference>
<evidence type="ECO:0000313" key="3">
    <source>
        <dbReference type="Proteomes" id="UP000679220"/>
    </source>
</evidence>
<sequence>MNWELIIWVYVSIAILSFLPVLTAILKKINLKPGGDSFSSCNHFSDRNKALLEAHYSRIQGTLLFWKNKSEWNKRFHYYTLIWSLPISILIPIITQTIESDSSKLFLTIISSHTAILVGFHRALKIENNFKAFRHGESEFYDLYRRLLDRPQSFGETEEKQIENYFIEAEKIRKYVRNAETDNFPMLDELKKNKPSS</sequence>
<keyword evidence="1" id="KW-0812">Transmembrane</keyword>
<feature type="transmembrane region" description="Helical" evidence="1">
    <location>
        <begin position="76"/>
        <end position="94"/>
    </location>
</feature>